<dbReference type="InterPro" id="IPR026960">
    <property type="entry name" value="RVT-Znf"/>
</dbReference>
<keyword evidence="2" id="KW-0548">Nucleotidyltransferase</keyword>
<reference evidence="2" key="2">
    <citation type="submission" date="2022-01" db="EMBL/GenBank/DDBJ databases">
        <authorList>
            <person name="Yamashiro T."/>
            <person name="Shiraishi A."/>
            <person name="Satake H."/>
            <person name="Nakayama K."/>
        </authorList>
    </citation>
    <scope>NUCLEOTIDE SEQUENCE</scope>
</reference>
<keyword evidence="2" id="KW-0695">RNA-directed DNA polymerase</keyword>
<dbReference type="PANTHER" id="PTHR33116:SF77">
    <property type="entry name" value="RNA-DIRECTED DNA POLYMERASE"/>
    <property type="match status" value="1"/>
</dbReference>
<sequence length="409" mass="47128">MEAAQKAKVKWAVEGDENSGFFHGIINKKRNIRSIRGVMVDGTWIDNPKNVKKEFLDHFSKRFCKPGEPMATLQMEFPNQIQLDQRNELESDVSNDEIKKAVWECGTDKAPGPDGFTFGFFRHFWHLVEKEVQDAVRRKTQRLDSLCICSDDLQRDITVGSKLVQPTITYSFRRPPRGGVEQMQTDELTTLMQNVSLTPMQDRWTWTLNASGDFSVASVRNLIDTTMLPKGEYQTRWIRVVPIKVNTFAWKVMTNSLPTRFNISRRGIDIDSISCGNCDLGVETSNHLFFTCDMAKQITRLIMRWWDVPELEIDSYTDWRNWIVNVRMPSKNKDMFEGVSCLEVNKLGYLEQRTYGVLHVIGVKDDHDEVFGANATQIMPQLLLPSLLLLQILLSLRVSPAKFIYFICV</sequence>
<dbReference type="GO" id="GO:0003964">
    <property type="term" value="F:RNA-directed DNA polymerase activity"/>
    <property type="evidence" value="ECO:0007669"/>
    <property type="project" value="UniProtKB-KW"/>
</dbReference>
<feature type="domain" description="Reverse transcriptase zinc-binding" evidence="1">
    <location>
        <begin position="214"/>
        <end position="298"/>
    </location>
</feature>
<dbReference type="Pfam" id="PF13966">
    <property type="entry name" value="zf-RVT"/>
    <property type="match status" value="1"/>
</dbReference>
<keyword evidence="3" id="KW-1185">Reference proteome</keyword>
<organism evidence="2 3">
    <name type="scientific">Tanacetum coccineum</name>
    <dbReference type="NCBI Taxonomy" id="301880"/>
    <lineage>
        <taxon>Eukaryota</taxon>
        <taxon>Viridiplantae</taxon>
        <taxon>Streptophyta</taxon>
        <taxon>Embryophyta</taxon>
        <taxon>Tracheophyta</taxon>
        <taxon>Spermatophyta</taxon>
        <taxon>Magnoliopsida</taxon>
        <taxon>eudicotyledons</taxon>
        <taxon>Gunneridae</taxon>
        <taxon>Pentapetalae</taxon>
        <taxon>asterids</taxon>
        <taxon>campanulids</taxon>
        <taxon>Asterales</taxon>
        <taxon>Asteraceae</taxon>
        <taxon>Asteroideae</taxon>
        <taxon>Anthemideae</taxon>
        <taxon>Anthemidinae</taxon>
        <taxon>Tanacetum</taxon>
    </lineage>
</organism>
<reference evidence="2" key="1">
    <citation type="journal article" date="2022" name="Int. J. Mol. Sci.">
        <title>Draft Genome of Tanacetum Coccineum: Genomic Comparison of Closely Related Tanacetum-Family Plants.</title>
        <authorList>
            <person name="Yamashiro T."/>
            <person name="Shiraishi A."/>
            <person name="Nakayama K."/>
            <person name="Satake H."/>
        </authorList>
    </citation>
    <scope>NUCLEOTIDE SEQUENCE</scope>
</reference>
<name>A0ABQ5FPF1_9ASTR</name>
<protein>
    <submittedName>
        <fullName evidence="2">RNA-directed DNA polymerase, eukaryota</fullName>
    </submittedName>
</protein>
<evidence type="ECO:0000313" key="3">
    <source>
        <dbReference type="Proteomes" id="UP001151760"/>
    </source>
</evidence>
<keyword evidence="2" id="KW-0808">Transferase</keyword>
<dbReference type="EMBL" id="BQNB010017599">
    <property type="protein sequence ID" value="GJT65054.1"/>
    <property type="molecule type" value="Genomic_DNA"/>
</dbReference>
<evidence type="ECO:0000259" key="1">
    <source>
        <dbReference type="Pfam" id="PF13966"/>
    </source>
</evidence>
<proteinExistence type="predicted"/>
<dbReference type="Proteomes" id="UP001151760">
    <property type="component" value="Unassembled WGS sequence"/>
</dbReference>
<comment type="caution">
    <text evidence="2">The sequence shown here is derived from an EMBL/GenBank/DDBJ whole genome shotgun (WGS) entry which is preliminary data.</text>
</comment>
<gene>
    <name evidence="2" type="ORF">Tco_1016534</name>
</gene>
<accession>A0ABQ5FPF1</accession>
<evidence type="ECO:0000313" key="2">
    <source>
        <dbReference type="EMBL" id="GJT65054.1"/>
    </source>
</evidence>
<dbReference type="PANTHER" id="PTHR33116">
    <property type="entry name" value="REVERSE TRANSCRIPTASE ZINC-BINDING DOMAIN-CONTAINING PROTEIN-RELATED-RELATED"/>
    <property type="match status" value="1"/>
</dbReference>